<dbReference type="PANTHER" id="PTHR13232:SF10">
    <property type="entry name" value="NAD(P)H-HYDRATE EPIMERASE"/>
    <property type="match status" value="1"/>
</dbReference>
<proteinExistence type="predicted"/>
<dbReference type="EnsemblMetazoa" id="PPA45673.1">
    <property type="protein sequence ID" value="PPA45673.1"/>
    <property type="gene ID" value="WBGene00284042"/>
</dbReference>
<dbReference type="Proteomes" id="UP000005239">
    <property type="component" value="Unassembled WGS sequence"/>
</dbReference>
<dbReference type="PANTHER" id="PTHR13232">
    <property type="entry name" value="NAD(P)H-HYDRATE EPIMERASE"/>
    <property type="match status" value="1"/>
</dbReference>
<reference evidence="2" key="1">
    <citation type="journal article" date="2008" name="Nat. Genet.">
        <title>The Pristionchus pacificus genome provides a unique perspective on nematode lifestyle and parasitism.</title>
        <authorList>
            <person name="Dieterich C."/>
            <person name="Clifton S.W."/>
            <person name="Schuster L.N."/>
            <person name="Chinwalla A."/>
            <person name="Delehaunty K."/>
            <person name="Dinkelacker I."/>
            <person name="Fulton L."/>
            <person name="Fulton R."/>
            <person name="Godfrey J."/>
            <person name="Minx P."/>
            <person name="Mitreva M."/>
            <person name="Roeseler W."/>
            <person name="Tian H."/>
            <person name="Witte H."/>
            <person name="Yang S.P."/>
            <person name="Wilson R.K."/>
            <person name="Sommer R.J."/>
        </authorList>
    </citation>
    <scope>NUCLEOTIDE SEQUENCE [LARGE SCALE GENOMIC DNA]</scope>
    <source>
        <strain evidence="2">PS312</strain>
    </source>
</reference>
<accession>A0A8R1V0Y3</accession>
<evidence type="ECO:0000313" key="1">
    <source>
        <dbReference type="EnsemblMetazoa" id="PPA45673.1"/>
    </source>
</evidence>
<gene>
    <name evidence="1" type="primary">WBGene00284042</name>
</gene>
<dbReference type="AlphaFoldDB" id="A0A2A6CQI4"/>
<accession>A0A2A6CQI4</accession>
<name>A0A2A6CQI4_PRIPA</name>
<sequence>MELRYALSWDRDVFVDLSDIKMGNNKSSNKQPVAHHPSMTEVQRLIDRQNAINNEKVLEALEKLPKFNLKTQDFGSFVDEFNNAQAVLNAKLEVKTAKRVFESLIENEERRLYGQIPEELKRNDDWDGYICYTQTCATHKQAKCPPAIPKSTSLTAPCRFMTMLDGFTSRCMMFSSSFR</sequence>
<reference evidence="1" key="2">
    <citation type="submission" date="2022-06" db="UniProtKB">
        <authorList>
            <consortium name="EnsemblMetazoa"/>
        </authorList>
    </citation>
    <scope>IDENTIFICATION</scope>
    <source>
        <strain evidence="1">PS312</strain>
    </source>
</reference>
<evidence type="ECO:0000313" key="2">
    <source>
        <dbReference type="Proteomes" id="UP000005239"/>
    </source>
</evidence>
<protein>
    <submittedName>
        <fullName evidence="1">Uncharacterized protein</fullName>
    </submittedName>
</protein>
<keyword evidence="2" id="KW-1185">Reference proteome</keyword>
<dbReference type="InterPro" id="IPR032976">
    <property type="entry name" value="YJEFN_prot_NAXE-like"/>
</dbReference>
<organism evidence="1 2">
    <name type="scientific">Pristionchus pacificus</name>
    <name type="common">Parasitic nematode worm</name>
    <dbReference type="NCBI Taxonomy" id="54126"/>
    <lineage>
        <taxon>Eukaryota</taxon>
        <taxon>Metazoa</taxon>
        <taxon>Ecdysozoa</taxon>
        <taxon>Nematoda</taxon>
        <taxon>Chromadorea</taxon>
        <taxon>Rhabditida</taxon>
        <taxon>Rhabditina</taxon>
        <taxon>Diplogasteromorpha</taxon>
        <taxon>Diplogasteroidea</taxon>
        <taxon>Neodiplogasteridae</taxon>
        <taxon>Pristionchus</taxon>
    </lineage>
</organism>